<dbReference type="AlphaFoldDB" id="A0A450Z4R9"/>
<accession>A0A450Z4R9</accession>
<dbReference type="EMBL" id="CAADFT010000006">
    <property type="protein sequence ID" value="VFK40069.1"/>
    <property type="molecule type" value="Genomic_DNA"/>
</dbReference>
<evidence type="ECO:0000313" key="1">
    <source>
        <dbReference type="EMBL" id="VFK40069.1"/>
    </source>
</evidence>
<sequence length="57" mass="6103">MDMPESKSLSALLAGAFVMTMNATVFAAGCEYSKWGKNDERGAANYITPELVLASSR</sequence>
<dbReference type="EMBL" id="CAADFW010000008">
    <property type="protein sequence ID" value="VFK55961.1"/>
    <property type="molecule type" value="Genomic_DNA"/>
</dbReference>
<proteinExistence type="predicted"/>
<name>A0A450Z4R9_9GAMM</name>
<gene>
    <name evidence="2" type="ORF">BECKTC1821D_GA0114238_106320</name>
    <name evidence="1" type="ORF">BECKTC1821E_GA0114239_100653</name>
    <name evidence="3" type="ORF">BECKTC1821F_GA0114240_100854</name>
</gene>
<evidence type="ECO:0000313" key="3">
    <source>
        <dbReference type="EMBL" id="VFK55961.1"/>
    </source>
</evidence>
<protein>
    <submittedName>
        <fullName evidence="2">Uncharacterized protein</fullName>
    </submittedName>
</protein>
<reference evidence="2" key="1">
    <citation type="submission" date="2019-02" db="EMBL/GenBank/DDBJ databases">
        <authorList>
            <person name="Gruber-Vodicka R. H."/>
            <person name="Seah K. B. B."/>
        </authorList>
    </citation>
    <scope>NUCLEOTIDE SEQUENCE</scope>
    <source>
        <strain evidence="2">BECK_BZ123</strain>
        <strain evidence="1">BECK_BZ125</strain>
        <strain evidence="3">BECK_BZ126</strain>
    </source>
</reference>
<dbReference type="PROSITE" id="PS51257">
    <property type="entry name" value="PROKAR_LIPOPROTEIN"/>
    <property type="match status" value="1"/>
</dbReference>
<evidence type="ECO:0000313" key="2">
    <source>
        <dbReference type="EMBL" id="VFK48794.1"/>
    </source>
</evidence>
<dbReference type="EMBL" id="CAADFS010000063">
    <property type="protein sequence ID" value="VFK48794.1"/>
    <property type="molecule type" value="Genomic_DNA"/>
</dbReference>
<organism evidence="2">
    <name type="scientific">Candidatus Kentrum sp. TC</name>
    <dbReference type="NCBI Taxonomy" id="2126339"/>
    <lineage>
        <taxon>Bacteria</taxon>
        <taxon>Pseudomonadati</taxon>
        <taxon>Pseudomonadota</taxon>
        <taxon>Gammaproteobacteria</taxon>
        <taxon>Candidatus Kentrum</taxon>
    </lineage>
</organism>